<dbReference type="SMART" id="SM00833">
    <property type="entry name" value="CobW_C"/>
    <property type="match status" value="1"/>
</dbReference>
<dbReference type="InterPro" id="IPR051927">
    <property type="entry name" value="Zn_Chap_cDPG_Synth"/>
</dbReference>
<protein>
    <recommendedName>
        <fullName evidence="1">CobW C-terminal domain-containing protein</fullName>
    </recommendedName>
</protein>
<dbReference type="InterPro" id="IPR011629">
    <property type="entry name" value="CobW-like_C"/>
</dbReference>
<dbReference type="NCBIfam" id="NF047431">
    <property type="entry name" value="hiber_recruit"/>
    <property type="match status" value="1"/>
</dbReference>
<keyword evidence="3" id="KW-1185">Reference proteome</keyword>
<dbReference type="SUPFAM" id="SSF90002">
    <property type="entry name" value="Hypothetical protein YjiA, C-terminal domain"/>
    <property type="match status" value="1"/>
</dbReference>
<organism evidence="2 3">
    <name type="scientific">Mycobacterium timonense</name>
    <dbReference type="NCBI Taxonomy" id="701043"/>
    <lineage>
        <taxon>Bacteria</taxon>
        <taxon>Bacillati</taxon>
        <taxon>Actinomycetota</taxon>
        <taxon>Actinomycetes</taxon>
        <taxon>Mycobacteriales</taxon>
        <taxon>Mycobacteriaceae</taxon>
        <taxon>Mycobacterium</taxon>
        <taxon>Mycobacterium avium complex (MAC)</taxon>
    </lineage>
</organism>
<dbReference type="InterPro" id="IPR027417">
    <property type="entry name" value="P-loop_NTPase"/>
</dbReference>
<evidence type="ECO:0000313" key="2">
    <source>
        <dbReference type="EMBL" id="GFG98190.1"/>
    </source>
</evidence>
<dbReference type="Pfam" id="PF07683">
    <property type="entry name" value="CobW_C"/>
    <property type="match status" value="1"/>
</dbReference>
<dbReference type="Pfam" id="PF02492">
    <property type="entry name" value="cobW"/>
    <property type="match status" value="1"/>
</dbReference>
<dbReference type="PANTHER" id="PTHR43603">
    <property type="entry name" value="COBW DOMAIN-CONTAINING PROTEIN DDB_G0274527"/>
    <property type="match status" value="1"/>
</dbReference>
<proteinExistence type="predicted"/>
<feature type="domain" description="CobW C-terminal" evidence="1">
    <location>
        <begin position="235"/>
        <end position="351"/>
    </location>
</feature>
<dbReference type="RefSeq" id="WP_163713254.1">
    <property type="nucleotide sequence ID" value="NZ_BLLA01000001.1"/>
</dbReference>
<gene>
    <name evidence="2" type="ORF">MTIM_40690</name>
</gene>
<dbReference type="Proteomes" id="UP000465301">
    <property type="component" value="Unassembled WGS sequence"/>
</dbReference>
<dbReference type="Gene3D" id="3.40.50.300">
    <property type="entry name" value="P-loop containing nucleotide triphosphate hydrolases"/>
    <property type="match status" value="1"/>
</dbReference>
<comment type="caution">
    <text evidence="2">The sequence shown here is derived from an EMBL/GenBank/DDBJ whole genome shotgun (WGS) entry which is preliminary data.</text>
</comment>
<reference evidence="2 3" key="1">
    <citation type="journal article" date="2019" name="Emerg. Microbes Infect.">
        <title>Comprehensive subspecies identification of 175 nontuberculous mycobacteria species based on 7547 genomic profiles.</title>
        <authorList>
            <person name="Matsumoto Y."/>
            <person name="Kinjo T."/>
            <person name="Motooka D."/>
            <person name="Nabeya D."/>
            <person name="Jung N."/>
            <person name="Uechi K."/>
            <person name="Horii T."/>
            <person name="Iida T."/>
            <person name="Fujita J."/>
            <person name="Nakamura S."/>
        </authorList>
    </citation>
    <scope>NUCLEOTIDE SEQUENCE [LARGE SCALE GENOMIC DNA]</scope>
    <source>
        <strain evidence="2 3">JCM 30726</strain>
    </source>
</reference>
<dbReference type="PANTHER" id="PTHR43603:SF1">
    <property type="entry name" value="ZINC-REGULATED GTPASE METALLOPROTEIN ACTIVATOR 1"/>
    <property type="match status" value="1"/>
</dbReference>
<sequence length="399" mass="43343">MRTPVILVAGQQGTDPVVGTLLRTPGTLVVEHRFDGHVVRRTTATLSDGVLTSTESGLELAHGCVSCTIRNDLLVLLRQLHRRDDVDRIVVHLAPWLEPEPICLAIKHVRVRVAPGYIDGPAALDVAIAAVVTCVDSAAWLDQALGEDELDDGRTHAQVVIGQAEFADVVVLDHAHPFVAAALRRLSPRARVRVGAGGIEDALNTLYRDARRGRSDNPHGPLLAGQPPLESRGPISLVEFNARRPFHPQRLHAGLDLLLDGVIRTRGRLWLASNPDRAMWLESAGPGLRVSSAGKWLAAMTGPERDGVDAERRALAGLGWDDRHGDRHTAMAILVCGARTTEILDALRGALLTEEEMRRPSDWIAYDDPFGDWHEDPCAELAEAADTAARHTQQGKDPS</sequence>
<dbReference type="InterPro" id="IPR003495">
    <property type="entry name" value="CobW/HypB/UreG_nucleotide-bd"/>
</dbReference>
<dbReference type="EMBL" id="BLLA01000001">
    <property type="protein sequence ID" value="GFG98190.1"/>
    <property type="molecule type" value="Genomic_DNA"/>
</dbReference>
<dbReference type="AlphaFoldDB" id="A0A7I9ZB36"/>
<name>A0A7I9ZB36_9MYCO</name>
<evidence type="ECO:0000313" key="3">
    <source>
        <dbReference type="Proteomes" id="UP000465301"/>
    </source>
</evidence>
<accession>A0A7I9ZB36</accession>
<evidence type="ECO:0000259" key="1">
    <source>
        <dbReference type="SMART" id="SM00833"/>
    </source>
</evidence>